<reference evidence="1 2" key="1">
    <citation type="journal article" date="2015" name="Proc. Natl. Acad. Sci. U.S.A.">
        <title>The resurrection genome of Boea hygrometrica: A blueprint for survival of dehydration.</title>
        <authorList>
            <person name="Xiao L."/>
            <person name="Yang G."/>
            <person name="Zhang L."/>
            <person name="Yang X."/>
            <person name="Zhao S."/>
            <person name="Ji Z."/>
            <person name="Zhou Q."/>
            <person name="Hu M."/>
            <person name="Wang Y."/>
            <person name="Chen M."/>
            <person name="Xu Y."/>
            <person name="Jin H."/>
            <person name="Xiao X."/>
            <person name="Hu G."/>
            <person name="Bao F."/>
            <person name="Hu Y."/>
            <person name="Wan P."/>
            <person name="Li L."/>
            <person name="Deng X."/>
            <person name="Kuang T."/>
            <person name="Xiang C."/>
            <person name="Zhu J.K."/>
            <person name="Oliver M.J."/>
            <person name="He Y."/>
        </authorList>
    </citation>
    <scope>NUCLEOTIDE SEQUENCE [LARGE SCALE GENOMIC DNA]</scope>
    <source>
        <strain evidence="2">cv. XS01</strain>
    </source>
</reference>
<name>A0A2Z7ARL2_9LAMI</name>
<sequence>MASSLISNSHHIDFDSVFDMDDAGLAQVFETLIATGLRNFLGPAVFYEEALLEFFANGTRERWTGRGTVDNQLREAFCVESIPVAEYTSRRIYQSQRIPVSEYISRRV</sequence>
<gene>
    <name evidence="1" type="ORF">F511_40928</name>
</gene>
<proteinExistence type="predicted"/>
<dbReference type="EMBL" id="KV014513">
    <property type="protein sequence ID" value="KZV22017.1"/>
    <property type="molecule type" value="Genomic_DNA"/>
</dbReference>
<dbReference type="Proteomes" id="UP000250235">
    <property type="component" value="Unassembled WGS sequence"/>
</dbReference>
<accession>A0A2Z7ARL2</accession>
<protein>
    <submittedName>
        <fullName evidence="1">Uncharacterized protein</fullName>
    </submittedName>
</protein>
<evidence type="ECO:0000313" key="2">
    <source>
        <dbReference type="Proteomes" id="UP000250235"/>
    </source>
</evidence>
<dbReference type="AlphaFoldDB" id="A0A2Z7ARL2"/>
<evidence type="ECO:0000313" key="1">
    <source>
        <dbReference type="EMBL" id="KZV22017.1"/>
    </source>
</evidence>
<keyword evidence="2" id="KW-1185">Reference proteome</keyword>
<organism evidence="1 2">
    <name type="scientific">Dorcoceras hygrometricum</name>
    <dbReference type="NCBI Taxonomy" id="472368"/>
    <lineage>
        <taxon>Eukaryota</taxon>
        <taxon>Viridiplantae</taxon>
        <taxon>Streptophyta</taxon>
        <taxon>Embryophyta</taxon>
        <taxon>Tracheophyta</taxon>
        <taxon>Spermatophyta</taxon>
        <taxon>Magnoliopsida</taxon>
        <taxon>eudicotyledons</taxon>
        <taxon>Gunneridae</taxon>
        <taxon>Pentapetalae</taxon>
        <taxon>asterids</taxon>
        <taxon>lamiids</taxon>
        <taxon>Lamiales</taxon>
        <taxon>Gesneriaceae</taxon>
        <taxon>Didymocarpoideae</taxon>
        <taxon>Trichosporeae</taxon>
        <taxon>Loxocarpinae</taxon>
        <taxon>Dorcoceras</taxon>
    </lineage>
</organism>